<protein>
    <submittedName>
        <fullName evidence="3">40S ribosomal protein S6</fullName>
    </submittedName>
</protein>
<name>A0ABP0MHC1_9DINO</name>
<keyword evidence="1" id="KW-1133">Transmembrane helix</keyword>
<feature type="transmembrane region" description="Helical" evidence="1">
    <location>
        <begin position="476"/>
        <end position="495"/>
    </location>
</feature>
<dbReference type="EMBL" id="CAXAMM010021935">
    <property type="protein sequence ID" value="CAK9050865.1"/>
    <property type="molecule type" value="Genomic_DNA"/>
</dbReference>
<accession>A0ABP0MHC1</accession>
<evidence type="ECO:0000256" key="2">
    <source>
        <dbReference type="SAM" id="SignalP"/>
    </source>
</evidence>
<organism evidence="3 4">
    <name type="scientific">Durusdinium trenchii</name>
    <dbReference type="NCBI Taxonomy" id="1381693"/>
    <lineage>
        <taxon>Eukaryota</taxon>
        <taxon>Sar</taxon>
        <taxon>Alveolata</taxon>
        <taxon>Dinophyceae</taxon>
        <taxon>Suessiales</taxon>
        <taxon>Symbiodiniaceae</taxon>
        <taxon>Durusdinium</taxon>
    </lineage>
</organism>
<feature type="transmembrane region" description="Helical" evidence="1">
    <location>
        <begin position="690"/>
        <end position="709"/>
    </location>
</feature>
<feature type="transmembrane region" description="Helical" evidence="1">
    <location>
        <begin position="442"/>
        <end position="464"/>
    </location>
</feature>
<feature type="signal peptide" evidence="2">
    <location>
        <begin position="1"/>
        <end position="25"/>
    </location>
</feature>
<feature type="transmembrane region" description="Helical" evidence="1">
    <location>
        <begin position="768"/>
        <end position="794"/>
    </location>
</feature>
<proteinExistence type="predicted"/>
<dbReference type="SUPFAM" id="SSF52200">
    <property type="entry name" value="Toll/Interleukin receptor TIR domain"/>
    <property type="match status" value="1"/>
</dbReference>
<evidence type="ECO:0000313" key="4">
    <source>
        <dbReference type="Proteomes" id="UP001642464"/>
    </source>
</evidence>
<dbReference type="InterPro" id="IPR035897">
    <property type="entry name" value="Toll_tir_struct_dom_sf"/>
</dbReference>
<keyword evidence="3" id="KW-0687">Ribonucleoprotein</keyword>
<feature type="transmembrane region" description="Helical" evidence="1">
    <location>
        <begin position="715"/>
        <end position="735"/>
    </location>
</feature>
<gene>
    <name evidence="3" type="ORF">SCF082_LOCUS27997</name>
</gene>
<evidence type="ECO:0000256" key="1">
    <source>
        <dbReference type="SAM" id="Phobius"/>
    </source>
</evidence>
<keyword evidence="1" id="KW-0812">Transmembrane</keyword>
<sequence length="1224" mass="135032">MPGMGGPIMPMFALALLGCLGISLGSTCLPDAIPEDQRQNISMNGISMPLGLTVGASSAISEMYAILASEILGYNVVQYPSPSTMANLHYLSGCDGVVPVEECTWPALRHVGFELWESSWADPDWLAKKEQLGQRSMQMEGSIGFSGKEGLYVMGPARQKSREHSGLHLAYYGNLNASWFHPENYAANVSQVDINKLSTCKEHSLAGAQLYGQVTGDADGLETVDGVISYKCWQDKWWLAPACRSNPGSCMAVVTAQGWAFRELTQQAFFHNIPMAIANGLDFATYVELNAQLQSFLFWWNPDTAFVLYDTTLVEMPPWNPSEQKQGILRSATVVIKLQGAVSESYCHCDSGSFLWEGHCEVCMEGASCLGANRLELLPGFFSREEAPGDVYNCFDERLCPGGPPGTCAAGRDTSSVACTDCKEGFREGNDKVCEACGDGDYAFFGVVVALVFGAVALLYALLLNEAKSKQRSSTLVVAAGFQQFLTIVQMLSVLRRFEIDWREPFASVLVFLEVLSFDVEMLSAHRRTWDLRHGTVSCVTQLSPVGLFTFRALMIPMLMCVALVVHLCYILYTGCKSFKTSNLLRTIGTMFLIFFIVLFSMLVAPYQCNAHPNGKLTLKRYKNVFCDREGDHLAMLVIGGFACSMPVVFLALCTWTVVLELPRRIARSDARFLDACGFLIKRFRPGMEIASVFFLIRNALVVLCPLLHSTSGQLLMMCIILIFNSIMVAFFKPWRFLICNCLDNVLLAGMLVILILGAISVKDSDPGATMVVVMLFLMLMCLSILGTIGHGIFKHFQQKYRKQFRYFLCHQKNAAGSMARLLKMELEQRLPGTKTFIDCDDLNDLTRLFSYVGQDTQTFLVLCSPDILTRKWCVGEMVTARANGVDSLLLTWPSFVRPDEKFIAKYPTIVPDINELTKYGISLQDVEEALRWLAIVPGQALPEQISPTTTHLMVTGLVTAGTKAPSTKLSARAQSFTSEYGTNFPVLVDPMNSEAVAAAMVLSSLLKPKLLGTNLPLPSIQLSGLEVAQEATLSLLICSHGCFKSEQLQTWLLQASRLPKCCMIPVITEDAFEMPSPAFFAELQTTSKLTDDELRLYVMVIKALFQEIAVVFVPQNYASTHEDLRLRANQAASRLMATLQPLEDKVAKLQTRFKSRVTTRAADGVETDVANILGARSGEMVSKGSKDRDSEEASTAGEPFLCANSEQIFEDADELPPVIQQAF</sequence>
<feature type="chain" id="PRO_5046532865" evidence="2">
    <location>
        <begin position="26"/>
        <end position="1224"/>
    </location>
</feature>
<feature type="transmembrane region" description="Helical" evidence="1">
    <location>
        <begin position="585"/>
        <end position="607"/>
    </location>
</feature>
<keyword evidence="1" id="KW-0472">Membrane</keyword>
<feature type="transmembrane region" description="Helical" evidence="1">
    <location>
        <begin position="742"/>
        <end position="762"/>
    </location>
</feature>
<feature type="transmembrane region" description="Helical" evidence="1">
    <location>
        <begin position="553"/>
        <end position="573"/>
    </location>
</feature>
<keyword evidence="2" id="KW-0732">Signal</keyword>
<comment type="caution">
    <text evidence="3">The sequence shown here is derived from an EMBL/GenBank/DDBJ whole genome shotgun (WGS) entry which is preliminary data.</text>
</comment>
<keyword evidence="4" id="KW-1185">Reference proteome</keyword>
<dbReference type="Proteomes" id="UP001642464">
    <property type="component" value="Unassembled WGS sequence"/>
</dbReference>
<feature type="transmembrane region" description="Helical" evidence="1">
    <location>
        <begin position="634"/>
        <end position="659"/>
    </location>
</feature>
<reference evidence="3 4" key="1">
    <citation type="submission" date="2024-02" db="EMBL/GenBank/DDBJ databases">
        <authorList>
            <person name="Chen Y."/>
            <person name="Shah S."/>
            <person name="Dougan E. K."/>
            <person name="Thang M."/>
            <person name="Chan C."/>
        </authorList>
    </citation>
    <scope>NUCLEOTIDE SEQUENCE [LARGE SCALE GENOMIC DNA]</scope>
</reference>
<keyword evidence="3" id="KW-0689">Ribosomal protein</keyword>
<dbReference type="GO" id="GO:0005840">
    <property type="term" value="C:ribosome"/>
    <property type="evidence" value="ECO:0007669"/>
    <property type="project" value="UniProtKB-KW"/>
</dbReference>
<evidence type="ECO:0000313" key="3">
    <source>
        <dbReference type="EMBL" id="CAK9050865.1"/>
    </source>
</evidence>